<dbReference type="GO" id="GO:0016987">
    <property type="term" value="F:sigma factor activity"/>
    <property type="evidence" value="ECO:0007669"/>
    <property type="project" value="UniProtKB-KW"/>
</dbReference>
<dbReference type="InterPro" id="IPR000792">
    <property type="entry name" value="Tscrpt_reg_LuxR_C"/>
</dbReference>
<dbReference type="NCBIfam" id="TIGR02985">
    <property type="entry name" value="Sig70_bacteroi1"/>
    <property type="match status" value="1"/>
</dbReference>
<dbReference type="AlphaFoldDB" id="A0A2X2KRA1"/>
<dbReference type="Proteomes" id="UP000251241">
    <property type="component" value="Unassembled WGS sequence"/>
</dbReference>
<evidence type="ECO:0000313" key="5">
    <source>
        <dbReference type="EMBL" id="SPZ84669.1"/>
    </source>
</evidence>
<dbReference type="GO" id="GO:0006352">
    <property type="term" value="P:DNA-templated transcription initiation"/>
    <property type="evidence" value="ECO:0007669"/>
    <property type="project" value="InterPro"/>
</dbReference>
<dbReference type="NCBIfam" id="TIGR02937">
    <property type="entry name" value="sigma70-ECF"/>
    <property type="match status" value="1"/>
</dbReference>
<reference evidence="5 6" key="1">
    <citation type="submission" date="2018-06" db="EMBL/GenBank/DDBJ databases">
        <authorList>
            <consortium name="Pathogen Informatics"/>
            <person name="Doyle S."/>
        </authorList>
    </citation>
    <scope>NUCLEOTIDE SEQUENCE [LARGE SCALE GENOMIC DNA]</scope>
    <source>
        <strain evidence="5 6">NCTC11343</strain>
    </source>
</reference>
<dbReference type="InterPro" id="IPR014327">
    <property type="entry name" value="RNA_pol_sigma70_bacteroid"/>
</dbReference>
<gene>
    <name evidence="5" type="primary">rpoE_3</name>
    <name evidence="5" type="ORF">NCTC11343_01213</name>
</gene>
<dbReference type="InterPro" id="IPR007627">
    <property type="entry name" value="RNA_pol_sigma70_r2"/>
</dbReference>
<comment type="similarity">
    <text evidence="1">Belongs to the sigma-70 factor family. ECF subfamily.</text>
</comment>
<dbReference type="Gene3D" id="1.10.10.10">
    <property type="entry name" value="Winged helix-like DNA-binding domain superfamily/Winged helix DNA-binding domain"/>
    <property type="match status" value="1"/>
</dbReference>
<evidence type="ECO:0000256" key="1">
    <source>
        <dbReference type="ARBA" id="ARBA00010641"/>
    </source>
</evidence>
<accession>A0A2X2KRA1</accession>
<dbReference type="InterPro" id="IPR014284">
    <property type="entry name" value="RNA_pol_sigma-70_dom"/>
</dbReference>
<dbReference type="PANTHER" id="PTHR43133">
    <property type="entry name" value="RNA POLYMERASE ECF-TYPE SIGMA FACTO"/>
    <property type="match status" value="1"/>
</dbReference>
<dbReference type="CDD" id="cd06171">
    <property type="entry name" value="Sigma70_r4"/>
    <property type="match status" value="1"/>
</dbReference>
<dbReference type="PROSITE" id="PS00622">
    <property type="entry name" value="HTH_LUXR_1"/>
    <property type="match status" value="1"/>
</dbReference>
<dbReference type="SUPFAM" id="SSF88659">
    <property type="entry name" value="Sigma3 and sigma4 domains of RNA polymerase sigma factors"/>
    <property type="match status" value="1"/>
</dbReference>
<evidence type="ECO:0000313" key="6">
    <source>
        <dbReference type="Proteomes" id="UP000251241"/>
    </source>
</evidence>
<organism evidence="5 6">
    <name type="scientific">Sphingobacterium multivorum</name>
    <dbReference type="NCBI Taxonomy" id="28454"/>
    <lineage>
        <taxon>Bacteria</taxon>
        <taxon>Pseudomonadati</taxon>
        <taxon>Bacteroidota</taxon>
        <taxon>Sphingobacteriia</taxon>
        <taxon>Sphingobacteriales</taxon>
        <taxon>Sphingobacteriaceae</taxon>
        <taxon>Sphingobacterium</taxon>
    </lineage>
</organism>
<dbReference type="RefSeq" id="WP_112374094.1">
    <property type="nucleotide sequence ID" value="NZ_CP069793.1"/>
</dbReference>
<evidence type="ECO:0000256" key="3">
    <source>
        <dbReference type="ARBA" id="ARBA00023082"/>
    </source>
</evidence>
<dbReference type="InterPro" id="IPR013249">
    <property type="entry name" value="RNA_pol_sigma70_r4_t2"/>
</dbReference>
<dbReference type="Gene3D" id="1.10.1740.10">
    <property type="match status" value="1"/>
</dbReference>
<dbReference type="SUPFAM" id="SSF88946">
    <property type="entry name" value="Sigma2 domain of RNA polymerase sigma factors"/>
    <property type="match status" value="1"/>
</dbReference>
<dbReference type="Pfam" id="PF08281">
    <property type="entry name" value="Sigma70_r4_2"/>
    <property type="match status" value="1"/>
</dbReference>
<protein>
    <submittedName>
        <fullName evidence="5">Sigma-24</fullName>
    </submittedName>
</protein>
<proteinExistence type="inferred from homology"/>
<dbReference type="InterPro" id="IPR039425">
    <property type="entry name" value="RNA_pol_sigma-70-like"/>
</dbReference>
<dbReference type="SMART" id="SM00421">
    <property type="entry name" value="HTH_LUXR"/>
    <property type="match status" value="1"/>
</dbReference>
<dbReference type="PRINTS" id="PR00038">
    <property type="entry name" value="HTHLUXR"/>
</dbReference>
<keyword evidence="3" id="KW-0731">Sigma factor</keyword>
<dbReference type="GeneID" id="97180656"/>
<dbReference type="InterPro" id="IPR036388">
    <property type="entry name" value="WH-like_DNA-bd_sf"/>
</dbReference>
<dbReference type="Pfam" id="PF04542">
    <property type="entry name" value="Sigma70_r2"/>
    <property type="match status" value="1"/>
</dbReference>
<dbReference type="GO" id="GO:0003677">
    <property type="term" value="F:DNA binding"/>
    <property type="evidence" value="ECO:0007669"/>
    <property type="project" value="InterPro"/>
</dbReference>
<evidence type="ECO:0000256" key="2">
    <source>
        <dbReference type="ARBA" id="ARBA00023015"/>
    </source>
</evidence>
<evidence type="ECO:0000256" key="4">
    <source>
        <dbReference type="ARBA" id="ARBA00023163"/>
    </source>
</evidence>
<keyword evidence="2" id="KW-0805">Transcription regulation</keyword>
<dbReference type="InterPro" id="IPR013324">
    <property type="entry name" value="RNA_pol_sigma_r3/r4-like"/>
</dbReference>
<keyword evidence="4" id="KW-0804">Transcription</keyword>
<dbReference type="InterPro" id="IPR013325">
    <property type="entry name" value="RNA_pol_sigma_r2"/>
</dbReference>
<dbReference type="PANTHER" id="PTHR43133:SF46">
    <property type="entry name" value="RNA POLYMERASE SIGMA-70 FACTOR ECF SUBFAMILY"/>
    <property type="match status" value="1"/>
</dbReference>
<sequence>MKDFGGHSDEELIVLVQQDDSLAFEALYDRYWKKLYYQAARKTNSLEDAQEIVQNIFTSLWLRRHQLQIESNLASYLAVAVKYKVFKYLAQQYKQEAFKHDTEWADFDNSTEDWLQFEELRVRLDQLVSELPEKCQLVFKLSREEGLTYKQIAEHMNISVKTVETQLSRALKKIRAGIQRFLITL</sequence>
<dbReference type="EMBL" id="UAUU01000003">
    <property type="protein sequence ID" value="SPZ84669.1"/>
    <property type="molecule type" value="Genomic_DNA"/>
</dbReference>
<name>A0A2X2KRA1_SPHMU</name>